<dbReference type="Gene3D" id="3.90.215.10">
    <property type="entry name" value="Gamma Fibrinogen, chain A, domain 1"/>
    <property type="match status" value="1"/>
</dbReference>
<keyword evidence="4" id="KW-1185">Reference proteome</keyword>
<evidence type="ECO:0000259" key="3">
    <source>
        <dbReference type="PROSITE" id="PS51406"/>
    </source>
</evidence>
<dbReference type="PROSITE" id="PS51406">
    <property type="entry name" value="FIBRINOGEN_C_2"/>
    <property type="match status" value="1"/>
</dbReference>
<organism evidence="4 5">
    <name type="scientific">Limulus polyphemus</name>
    <name type="common">Atlantic horseshoe crab</name>
    <dbReference type="NCBI Taxonomy" id="6850"/>
    <lineage>
        <taxon>Eukaryota</taxon>
        <taxon>Metazoa</taxon>
        <taxon>Ecdysozoa</taxon>
        <taxon>Arthropoda</taxon>
        <taxon>Chelicerata</taxon>
        <taxon>Merostomata</taxon>
        <taxon>Xiphosura</taxon>
        <taxon>Limulidae</taxon>
        <taxon>Limulus</taxon>
    </lineage>
</organism>
<reference evidence="5" key="1">
    <citation type="submission" date="2025-08" db="UniProtKB">
        <authorList>
            <consortium name="RefSeq"/>
        </authorList>
    </citation>
    <scope>IDENTIFICATION</scope>
    <source>
        <tissue evidence="5">Muscle</tissue>
    </source>
</reference>
<accession>A0ABM1BU56</accession>
<dbReference type="InterPro" id="IPR050373">
    <property type="entry name" value="Fibrinogen_C-term_domain"/>
</dbReference>
<gene>
    <name evidence="5" type="primary">LOC106472602</name>
</gene>
<dbReference type="GeneID" id="106472602"/>
<proteinExistence type="predicted"/>
<dbReference type="PANTHER" id="PTHR19143:SF444">
    <property type="entry name" value="PROTEIN SCABROUS"/>
    <property type="match status" value="1"/>
</dbReference>
<dbReference type="RefSeq" id="XP_013788709.2">
    <property type="nucleotide sequence ID" value="XM_013933255.2"/>
</dbReference>
<name>A0ABM1BU56_LIMPO</name>
<dbReference type="Pfam" id="PF00147">
    <property type="entry name" value="Fibrinogen_C"/>
    <property type="match status" value="1"/>
</dbReference>
<dbReference type="PANTHER" id="PTHR19143">
    <property type="entry name" value="FIBRINOGEN/TENASCIN/ANGIOPOEITIN"/>
    <property type="match status" value="1"/>
</dbReference>
<evidence type="ECO:0000313" key="4">
    <source>
        <dbReference type="Proteomes" id="UP000694941"/>
    </source>
</evidence>
<evidence type="ECO:0000256" key="2">
    <source>
        <dbReference type="SAM" id="MobiDB-lite"/>
    </source>
</evidence>
<dbReference type="CDD" id="cd00087">
    <property type="entry name" value="FReD"/>
    <property type="match status" value="1"/>
</dbReference>
<dbReference type="SMART" id="SM00186">
    <property type="entry name" value="FBG"/>
    <property type="match status" value="1"/>
</dbReference>
<feature type="domain" description="Fibrinogen C-terminal" evidence="3">
    <location>
        <begin position="313"/>
        <end position="527"/>
    </location>
</feature>
<dbReference type="InterPro" id="IPR014716">
    <property type="entry name" value="Fibrinogen_a/b/g_C_1"/>
</dbReference>
<dbReference type="Proteomes" id="UP000694941">
    <property type="component" value="Unplaced"/>
</dbReference>
<dbReference type="SUPFAM" id="SSF56496">
    <property type="entry name" value="Fibrinogen C-terminal domain-like"/>
    <property type="match status" value="1"/>
</dbReference>
<keyword evidence="1" id="KW-0175">Coiled coil</keyword>
<dbReference type="InterPro" id="IPR036056">
    <property type="entry name" value="Fibrinogen-like_C"/>
</dbReference>
<dbReference type="InterPro" id="IPR002181">
    <property type="entry name" value="Fibrinogen_a/b/g_C_dom"/>
</dbReference>
<evidence type="ECO:0000256" key="1">
    <source>
        <dbReference type="SAM" id="Coils"/>
    </source>
</evidence>
<sequence length="531" mass="62624">MESLLDDNGSGDEKEFLNISNEPENNHHLRHHKHLKMEVTMMQQAMEAMEAKLEREVRWLKQNYVSINSTLNAVSRRTDFMGNQTTTLNRQQLDLTKQIKESETRSKAVEQEIWDTKEELRNVTEIITVVDKLHSSTLKLFEALEVLEDRFDKSIQDLQREVSKSDFNLGQMQSSFEILREDQNDHYGVLKTLRKDYSVLKMEVQRDHYRLLSVQNEVLNQSLQECKANNKELLQDVKLENLEHKLGKLQTQVTNNHFKMAELDTHVKTKIDKPFLSSWVKRQEEMKQEIRNISTNLPQLKSFYSDLKTEISKFVDLLPHDCSMDQDTTPPVQYKSGVYLIHPQGTESAFPIYCDMDTAGGRWTVIQRRKDGSQDFYRPWEDYKQGFGDPAGEYWLGNELIHQITTSDNYTLRLDMWDTYGHYTFAEYDLFYVENETDNYRLMIGGYHGNATDAMENHNRMAFSTNDRDNDASSTHCAVYYSSGWWYNHCQYVNINGRYNIGLTWYNMDQHEWVQLTKVEMKLRPSRLREL</sequence>
<dbReference type="NCBIfam" id="NF040941">
    <property type="entry name" value="GGGWT_bact"/>
    <property type="match status" value="1"/>
</dbReference>
<protein>
    <submittedName>
        <fullName evidence="5">Angiopoietin-related protein 7-like</fullName>
    </submittedName>
</protein>
<evidence type="ECO:0000313" key="5">
    <source>
        <dbReference type="RefSeq" id="XP_013788709.2"/>
    </source>
</evidence>
<feature type="region of interest" description="Disordered" evidence="2">
    <location>
        <begin position="1"/>
        <end position="28"/>
    </location>
</feature>
<feature type="coiled-coil region" evidence="1">
    <location>
        <begin position="216"/>
        <end position="243"/>
    </location>
</feature>